<keyword evidence="8" id="KW-1185">Reference proteome</keyword>
<comment type="subcellular location">
    <subcellularLocation>
        <location evidence="1">Cell membrane</location>
        <topology evidence="1">Multi-pass membrane protein</topology>
    </subcellularLocation>
</comment>
<dbReference type="AlphaFoldDB" id="A0A219B108"/>
<dbReference type="PANTHER" id="PTHR30213">
    <property type="entry name" value="INNER MEMBRANE PROTEIN YHJD"/>
    <property type="match status" value="1"/>
</dbReference>
<dbReference type="OrthoDB" id="9781030at2"/>
<evidence type="ECO:0000313" key="8">
    <source>
        <dbReference type="Proteomes" id="UP000198462"/>
    </source>
</evidence>
<evidence type="ECO:0000256" key="2">
    <source>
        <dbReference type="ARBA" id="ARBA00022475"/>
    </source>
</evidence>
<organism evidence="7 8">
    <name type="scientific">Pacificimonas flava</name>
    <dbReference type="NCBI Taxonomy" id="1234595"/>
    <lineage>
        <taxon>Bacteria</taxon>
        <taxon>Pseudomonadati</taxon>
        <taxon>Pseudomonadota</taxon>
        <taxon>Alphaproteobacteria</taxon>
        <taxon>Sphingomonadales</taxon>
        <taxon>Sphingosinicellaceae</taxon>
        <taxon>Pacificimonas</taxon>
    </lineage>
</organism>
<dbReference type="Proteomes" id="UP000198462">
    <property type="component" value="Unassembled WGS sequence"/>
</dbReference>
<evidence type="ECO:0000256" key="3">
    <source>
        <dbReference type="ARBA" id="ARBA00022692"/>
    </source>
</evidence>
<accession>A0A219B108</accession>
<feature type="transmembrane region" description="Helical" evidence="6">
    <location>
        <begin position="69"/>
        <end position="88"/>
    </location>
</feature>
<evidence type="ECO:0000256" key="1">
    <source>
        <dbReference type="ARBA" id="ARBA00004651"/>
    </source>
</evidence>
<dbReference type="EMBL" id="NFZT01000007">
    <property type="protein sequence ID" value="OWV31826.1"/>
    <property type="molecule type" value="Genomic_DNA"/>
</dbReference>
<dbReference type="NCBIfam" id="TIGR00765">
    <property type="entry name" value="yihY_not_rbn"/>
    <property type="match status" value="1"/>
</dbReference>
<evidence type="ECO:0000256" key="4">
    <source>
        <dbReference type="ARBA" id="ARBA00022989"/>
    </source>
</evidence>
<evidence type="ECO:0000313" key="7">
    <source>
        <dbReference type="EMBL" id="OWV31826.1"/>
    </source>
</evidence>
<feature type="transmembrane region" description="Helical" evidence="6">
    <location>
        <begin position="109"/>
        <end position="132"/>
    </location>
</feature>
<comment type="caution">
    <text evidence="7">The sequence shown here is derived from an EMBL/GenBank/DDBJ whole genome shotgun (WGS) entry which is preliminary data.</text>
</comment>
<dbReference type="GO" id="GO:0005886">
    <property type="term" value="C:plasma membrane"/>
    <property type="evidence" value="ECO:0007669"/>
    <property type="project" value="UniProtKB-SubCell"/>
</dbReference>
<dbReference type="Pfam" id="PF03631">
    <property type="entry name" value="Virul_fac_BrkB"/>
    <property type="match status" value="1"/>
</dbReference>
<keyword evidence="4 6" id="KW-1133">Transmembrane helix</keyword>
<reference evidence="8" key="1">
    <citation type="submission" date="2017-05" db="EMBL/GenBank/DDBJ databases">
        <authorList>
            <person name="Lin X."/>
        </authorList>
    </citation>
    <scope>NUCLEOTIDE SEQUENCE [LARGE SCALE GENOMIC DNA]</scope>
    <source>
        <strain evidence="8">JLT2012</strain>
    </source>
</reference>
<dbReference type="RefSeq" id="WP_088713622.1">
    <property type="nucleotide sequence ID" value="NZ_NFZT01000007.1"/>
</dbReference>
<evidence type="ECO:0000256" key="6">
    <source>
        <dbReference type="SAM" id="Phobius"/>
    </source>
</evidence>
<dbReference type="PANTHER" id="PTHR30213:SF0">
    <property type="entry name" value="UPF0761 MEMBRANE PROTEIN YIHY"/>
    <property type="match status" value="1"/>
</dbReference>
<proteinExistence type="predicted"/>
<feature type="transmembrane region" description="Helical" evidence="6">
    <location>
        <begin position="219"/>
        <end position="244"/>
    </location>
</feature>
<dbReference type="InterPro" id="IPR017039">
    <property type="entry name" value="Virul_fac_BrkB"/>
</dbReference>
<feature type="transmembrane region" description="Helical" evidence="6">
    <location>
        <begin position="152"/>
        <end position="173"/>
    </location>
</feature>
<name>A0A219B108_9SPHN</name>
<gene>
    <name evidence="7" type="ORF">B5C34_15065</name>
</gene>
<sequence>MTQAGNLAFLSMLTLFPFFVLVGAIAGAFGRSLDTLRFIRSFLETVPPRVADYLAEPIGALLRESSGGLLTISLVVALWTTASYVETIRFILYKAYGFTAVRPIWQRRLLSFGIIIGSVVLMVVAFALQFILAGVQEFILQVLPAMDTSLLTGLRLGPMVALFAALYLLFVSLTPREYRSRYPKWPGALATAAIWIGASNLLPWFLANFSNTDRFYGPLAGVIVTLIFFFVVGIAFIVGAYLNAALALGGDRKLDAGGKTEHEREAVRGVG</sequence>
<protein>
    <submittedName>
        <fullName evidence="7">Uncharacterized protein</fullName>
    </submittedName>
</protein>
<keyword evidence="3 6" id="KW-0812">Transmembrane</keyword>
<keyword evidence="2" id="KW-1003">Cell membrane</keyword>
<dbReference type="STRING" id="1234595.C725_1636"/>
<evidence type="ECO:0000256" key="5">
    <source>
        <dbReference type="ARBA" id="ARBA00023136"/>
    </source>
</evidence>
<dbReference type="PIRSF" id="PIRSF035875">
    <property type="entry name" value="RNase_BN"/>
    <property type="match status" value="1"/>
</dbReference>
<keyword evidence="5 6" id="KW-0472">Membrane</keyword>
<feature type="transmembrane region" description="Helical" evidence="6">
    <location>
        <begin position="185"/>
        <end position="207"/>
    </location>
</feature>